<proteinExistence type="predicted"/>
<organism evidence="1 2">
    <name type="scientific">Clostridium perfringens</name>
    <dbReference type="NCBI Taxonomy" id="1502"/>
    <lineage>
        <taxon>Bacteria</taxon>
        <taxon>Bacillati</taxon>
        <taxon>Bacillota</taxon>
        <taxon>Clostridia</taxon>
        <taxon>Eubacteriales</taxon>
        <taxon>Clostridiaceae</taxon>
        <taxon>Clostridium</taxon>
    </lineage>
</organism>
<name>A0AAW4J1Y0_CLOPF</name>
<sequence>MDERKNEIGFVLSMIQNLCEEAQIALVAKELKGTLGVVIVDARYGKEYVMQKVGKTNA</sequence>
<evidence type="ECO:0000313" key="1">
    <source>
        <dbReference type="EMBL" id="MBO3357646.1"/>
    </source>
</evidence>
<gene>
    <name evidence="1" type="ORF">JJB47_02505</name>
</gene>
<reference evidence="1" key="1">
    <citation type="submission" date="2020-12" db="EMBL/GenBank/DDBJ databases">
        <title>Comparative genomics of Clostridium perfringens reveals patterns of host-associated phylogenetic clades and virulence factors.</title>
        <authorList>
            <person name="Smith A.H."/>
            <person name="Geier R."/>
        </authorList>
    </citation>
    <scope>NUCLEOTIDE SEQUENCE</scope>
    <source>
        <strain evidence="1">CHD30677R</strain>
    </source>
</reference>
<comment type="caution">
    <text evidence="1">The sequence shown here is derived from an EMBL/GenBank/DDBJ whole genome shotgun (WGS) entry which is preliminary data.</text>
</comment>
<dbReference type="Proteomes" id="UP000668068">
    <property type="component" value="Unassembled WGS sequence"/>
</dbReference>
<dbReference type="RefSeq" id="WP_003477312.1">
    <property type="nucleotide sequence ID" value="NZ_JAALMP010000024.1"/>
</dbReference>
<protein>
    <submittedName>
        <fullName evidence="1">Uncharacterized protein</fullName>
    </submittedName>
</protein>
<accession>A0AAW4J1Y0</accession>
<evidence type="ECO:0000313" key="2">
    <source>
        <dbReference type="Proteomes" id="UP000668068"/>
    </source>
</evidence>
<dbReference type="EMBL" id="JAENQP010000001">
    <property type="protein sequence ID" value="MBO3357646.1"/>
    <property type="molecule type" value="Genomic_DNA"/>
</dbReference>
<dbReference type="AlphaFoldDB" id="A0AAW4J1Y0"/>